<evidence type="ECO:0000313" key="12">
    <source>
        <dbReference type="EMBL" id="ALO17039.1"/>
    </source>
</evidence>
<evidence type="ECO:0000256" key="3">
    <source>
        <dbReference type="ARBA" id="ARBA00012057"/>
    </source>
</evidence>
<dbReference type="GO" id="GO:0004452">
    <property type="term" value="F:isopentenyl-diphosphate delta-isomerase activity"/>
    <property type="evidence" value="ECO:0007669"/>
    <property type="project" value="UniProtKB-UniRule"/>
</dbReference>
<evidence type="ECO:0000256" key="1">
    <source>
        <dbReference type="ARBA" id="ARBA00004826"/>
    </source>
</evidence>
<dbReference type="PROSITE" id="PS51462">
    <property type="entry name" value="NUDIX"/>
    <property type="match status" value="1"/>
</dbReference>
<dbReference type="UniPathway" id="UPA00059">
    <property type="reaction ID" value="UER00104"/>
</dbReference>
<keyword evidence="9 12" id="KW-0413">Isomerase</keyword>
<dbReference type="GO" id="GO:0046872">
    <property type="term" value="F:metal ion binding"/>
    <property type="evidence" value="ECO:0007669"/>
    <property type="project" value="UniProtKB-KW"/>
</dbReference>
<dbReference type="PANTHER" id="PTHR10885">
    <property type="entry name" value="ISOPENTENYL-DIPHOSPHATE DELTA-ISOMERASE"/>
    <property type="match status" value="1"/>
</dbReference>
<dbReference type="EC" id="5.3.3.2" evidence="3 10"/>
<evidence type="ECO:0000256" key="8">
    <source>
        <dbReference type="ARBA" id="ARBA00023229"/>
    </source>
</evidence>
<evidence type="ECO:0000256" key="10">
    <source>
        <dbReference type="NCBIfam" id="TIGR02150"/>
    </source>
</evidence>
<evidence type="ECO:0000256" key="4">
    <source>
        <dbReference type="ARBA" id="ARBA00022490"/>
    </source>
</evidence>
<evidence type="ECO:0000313" key="13">
    <source>
        <dbReference type="Proteomes" id="UP000064893"/>
    </source>
</evidence>
<dbReference type="Proteomes" id="UP000064893">
    <property type="component" value="Chromosome"/>
</dbReference>
<keyword evidence="4" id="KW-0963">Cytoplasm</keyword>
<dbReference type="InterPro" id="IPR000086">
    <property type="entry name" value="NUDIX_hydrolase_dom"/>
</dbReference>
<dbReference type="InterPro" id="IPR015797">
    <property type="entry name" value="NUDIX_hydrolase-like_dom_sf"/>
</dbReference>
<dbReference type="InterPro" id="IPR056375">
    <property type="entry name" value="Idi_bact"/>
</dbReference>
<dbReference type="OrthoDB" id="9809458at2"/>
<keyword evidence="13" id="KW-1185">Reference proteome</keyword>
<comment type="similarity">
    <text evidence="2">Belongs to the IPP isomerase type 1 family.</text>
</comment>
<gene>
    <name evidence="12" type="primary">idi</name>
    <name evidence="12" type="ORF">L21SP5_03428</name>
</gene>
<dbReference type="GO" id="GO:0005737">
    <property type="term" value="C:cytoplasm"/>
    <property type="evidence" value="ECO:0007669"/>
    <property type="project" value="TreeGrafter"/>
</dbReference>
<accession>A0A0S2I3X5</accession>
<dbReference type="InterPro" id="IPR011876">
    <property type="entry name" value="IsopentenylPP_isomerase_typ1"/>
</dbReference>
<dbReference type="PIRSF" id="PIRSF018427">
    <property type="entry name" value="Isopntndiph_ism"/>
    <property type="match status" value="1"/>
</dbReference>
<dbReference type="HAMAP" id="MF_00202">
    <property type="entry name" value="Idi"/>
    <property type="match status" value="1"/>
</dbReference>
<dbReference type="CDD" id="cd02885">
    <property type="entry name" value="NUDIX_IPP_Isomerase"/>
    <property type="match status" value="1"/>
</dbReference>
<dbReference type="STRING" id="1307839.L21SP5_03428"/>
<proteinExistence type="inferred from homology"/>
<dbReference type="Pfam" id="PF00293">
    <property type="entry name" value="NUDIX"/>
    <property type="match status" value="1"/>
</dbReference>
<dbReference type="Gene3D" id="3.90.79.10">
    <property type="entry name" value="Nucleoside Triphosphate Pyrophosphohydrolase"/>
    <property type="match status" value="1"/>
</dbReference>
<evidence type="ECO:0000256" key="5">
    <source>
        <dbReference type="ARBA" id="ARBA00022723"/>
    </source>
</evidence>
<dbReference type="PANTHER" id="PTHR10885:SF0">
    <property type="entry name" value="ISOPENTENYL-DIPHOSPHATE DELTA-ISOMERASE"/>
    <property type="match status" value="1"/>
</dbReference>
<feature type="domain" description="Nudix hydrolase" evidence="11">
    <location>
        <begin position="28"/>
        <end position="160"/>
    </location>
</feature>
<dbReference type="NCBIfam" id="NF002995">
    <property type="entry name" value="PRK03759.1"/>
    <property type="match status" value="1"/>
</dbReference>
<evidence type="ECO:0000256" key="6">
    <source>
        <dbReference type="ARBA" id="ARBA00022842"/>
    </source>
</evidence>
<keyword evidence="5" id="KW-0479">Metal-binding</keyword>
<protein>
    <recommendedName>
        <fullName evidence="3 10">Isopentenyl-diphosphate delta-isomerase</fullName>
        <ecNumber evidence="3 10">5.3.3.2</ecNumber>
    </recommendedName>
</protein>
<dbReference type="GO" id="GO:0050992">
    <property type="term" value="P:dimethylallyl diphosphate biosynthetic process"/>
    <property type="evidence" value="ECO:0007669"/>
    <property type="project" value="UniProtKB-UniPathway"/>
</dbReference>
<dbReference type="KEGG" id="blq:L21SP5_03428"/>
<comment type="pathway">
    <text evidence="1">Isoprenoid biosynthesis; dimethylallyl diphosphate biosynthesis; dimethylallyl diphosphate from isopentenyl diphosphate: step 1/1.</text>
</comment>
<dbReference type="EMBL" id="CP013118">
    <property type="protein sequence ID" value="ALO17039.1"/>
    <property type="molecule type" value="Genomic_DNA"/>
</dbReference>
<reference evidence="12 13" key="1">
    <citation type="submission" date="2015-11" db="EMBL/GenBank/DDBJ databases">
        <title>Description and complete genome sequence of a novel strain predominating in hypersaline microbial mats and representing a new family of the Bacteriodetes phylum.</title>
        <authorList>
            <person name="Spring S."/>
            <person name="Bunk B."/>
            <person name="Sproer C."/>
            <person name="Klenk H.-P."/>
        </authorList>
    </citation>
    <scope>NUCLEOTIDE SEQUENCE [LARGE SCALE GENOMIC DNA]</scope>
    <source>
        <strain evidence="12 13">L21-Spi-D4</strain>
    </source>
</reference>
<dbReference type="GO" id="GO:0009240">
    <property type="term" value="P:isopentenyl diphosphate biosynthetic process"/>
    <property type="evidence" value="ECO:0007669"/>
    <property type="project" value="TreeGrafter"/>
</dbReference>
<organism evidence="12 13">
    <name type="scientific">Salinivirga cyanobacteriivorans</name>
    <dbReference type="NCBI Taxonomy" id="1307839"/>
    <lineage>
        <taxon>Bacteria</taxon>
        <taxon>Pseudomonadati</taxon>
        <taxon>Bacteroidota</taxon>
        <taxon>Bacteroidia</taxon>
        <taxon>Bacteroidales</taxon>
        <taxon>Salinivirgaceae</taxon>
        <taxon>Salinivirga</taxon>
    </lineage>
</organism>
<keyword evidence="6" id="KW-0460">Magnesium</keyword>
<keyword evidence="8" id="KW-0414">Isoprene biosynthesis</keyword>
<dbReference type="NCBIfam" id="TIGR02150">
    <property type="entry name" value="IPP_isom_1"/>
    <property type="match status" value="1"/>
</dbReference>
<dbReference type="AlphaFoldDB" id="A0A0S2I3X5"/>
<evidence type="ECO:0000256" key="2">
    <source>
        <dbReference type="ARBA" id="ARBA00007579"/>
    </source>
</evidence>
<evidence type="ECO:0000259" key="11">
    <source>
        <dbReference type="PROSITE" id="PS51462"/>
    </source>
</evidence>
<evidence type="ECO:0000256" key="9">
    <source>
        <dbReference type="ARBA" id="ARBA00023235"/>
    </source>
</evidence>
<dbReference type="SUPFAM" id="SSF55811">
    <property type="entry name" value="Nudix"/>
    <property type="match status" value="1"/>
</dbReference>
<sequence>MADDIILVDKQDNQIGTGEKMEVHRKGILHRAFSVFVWNKEGQLMMQQRAKTKYHTPGLWSNTCCSHPKPGETVQQAANRRLQEEMGFTCDLNEEISIIYHSQFENDLIEHEYDHVLFGHYDGTPIINPEEVHSWKWMSVNELHREVRLHPEQYTVWFRIIIDRLRNENVI</sequence>
<dbReference type="RefSeq" id="WP_057954370.1">
    <property type="nucleotide sequence ID" value="NZ_CP013118.1"/>
</dbReference>
<name>A0A0S2I3X5_9BACT</name>
<evidence type="ECO:0000256" key="7">
    <source>
        <dbReference type="ARBA" id="ARBA00023211"/>
    </source>
</evidence>
<keyword evidence="7" id="KW-0464">Manganese</keyword>
<dbReference type="PATRIC" id="fig|1307839.3.peg.3603"/>